<keyword evidence="4" id="KW-1185">Reference proteome</keyword>
<dbReference type="Proteomes" id="UP000593892">
    <property type="component" value="Chromosome"/>
</dbReference>
<dbReference type="SUPFAM" id="SSF53756">
    <property type="entry name" value="UDP-Glycosyltransferase/glycogen phosphorylase"/>
    <property type="match status" value="1"/>
</dbReference>
<dbReference type="Pfam" id="PF13579">
    <property type="entry name" value="Glyco_trans_4_4"/>
    <property type="match status" value="1"/>
</dbReference>
<dbReference type="InterPro" id="IPR028098">
    <property type="entry name" value="Glyco_trans_4-like_N"/>
</dbReference>
<gene>
    <name evidence="3" type="ORF">IRI77_24960</name>
</gene>
<proteinExistence type="predicted"/>
<dbReference type="InterPro" id="IPR001296">
    <property type="entry name" value="Glyco_trans_1"/>
</dbReference>
<evidence type="ECO:0000259" key="1">
    <source>
        <dbReference type="Pfam" id="PF00534"/>
    </source>
</evidence>
<reference evidence="3 4" key="1">
    <citation type="submission" date="2020-10" db="EMBL/GenBank/DDBJ databases">
        <title>Complete genome sequence of Paludibaculum fermentans P105T, a facultatively anaerobic acidobacterium capable of dissimilatory Fe(III) reduction.</title>
        <authorList>
            <person name="Dedysh S.N."/>
            <person name="Beletsky A.V."/>
            <person name="Kulichevskaya I.S."/>
            <person name="Mardanov A.V."/>
            <person name="Ravin N.V."/>
        </authorList>
    </citation>
    <scope>NUCLEOTIDE SEQUENCE [LARGE SCALE GENOMIC DNA]</scope>
    <source>
        <strain evidence="3 4">P105</strain>
    </source>
</reference>
<keyword evidence="3" id="KW-0808">Transferase</keyword>
<dbReference type="InterPro" id="IPR050194">
    <property type="entry name" value="Glycosyltransferase_grp1"/>
</dbReference>
<evidence type="ECO:0000313" key="3">
    <source>
        <dbReference type="EMBL" id="QOY86045.1"/>
    </source>
</evidence>
<accession>A0A7S7NLY6</accession>
<dbReference type="AlphaFoldDB" id="A0A7S7NLY6"/>
<name>A0A7S7NLY6_PALFE</name>
<feature type="domain" description="Glycosyl transferase family 1" evidence="1">
    <location>
        <begin position="190"/>
        <end position="307"/>
    </location>
</feature>
<evidence type="ECO:0000313" key="4">
    <source>
        <dbReference type="Proteomes" id="UP000593892"/>
    </source>
</evidence>
<feature type="domain" description="Glycosyltransferase subfamily 4-like N-terminal" evidence="2">
    <location>
        <begin position="17"/>
        <end position="154"/>
    </location>
</feature>
<dbReference type="PANTHER" id="PTHR45947:SF3">
    <property type="entry name" value="SULFOQUINOVOSYL TRANSFERASE SQD2"/>
    <property type="match status" value="1"/>
</dbReference>
<dbReference type="RefSeq" id="WP_194447714.1">
    <property type="nucleotide sequence ID" value="NZ_CP063849.1"/>
</dbReference>
<dbReference type="Gene3D" id="3.40.50.2000">
    <property type="entry name" value="Glycogen Phosphorylase B"/>
    <property type="match status" value="2"/>
</dbReference>
<dbReference type="GO" id="GO:0016758">
    <property type="term" value="F:hexosyltransferase activity"/>
    <property type="evidence" value="ECO:0007669"/>
    <property type="project" value="TreeGrafter"/>
</dbReference>
<dbReference type="PANTHER" id="PTHR45947">
    <property type="entry name" value="SULFOQUINOVOSYL TRANSFERASE SQD2"/>
    <property type="match status" value="1"/>
</dbReference>
<dbReference type="Pfam" id="PF00534">
    <property type="entry name" value="Glycos_transf_1"/>
    <property type="match status" value="1"/>
</dbReference>
<dbReference type="KEGG" id="pfer:IRI77_24960"/>
<organism evidence="3 4">
    <name type="scientific">Paludibaculum fermentans</name>
    <dbReference type="NCBI Taxonomy" id="1473598"/>
    <lineage>
        <taxon>Bacteria</taxon>
        <taxon>Pseudomonadati</taxon>
        <taxon>Acidobacteriota</taxon>
        <taxon>Terriglobia</taxon>
        <taxon>Bryobacterales</taxon>
        <taxon>Bryobacteraceae</taxon>
        <taxon>Paludibaculum</taxon>
    </lineage>
</organism>
<dbReference type="EMBL" id="CP063849">
    <property type="protein sequence ID" value="QOY86045.1"/>
    <property type="molecule type" value="Genomic_DNA"/>
</dbReference>
<sequence length="381" mass="42628">MRPIAIAQVVGCMRRAGIETWLMNVVRRLDPRRFEFTFCVHAEHEADYDRELLDRGCRMVRIGCSKLSPAYPLALARCLQQAGPFDVIHSHEHQISGVILAVARSLGIPARIAHCHNDTSGNDSLPNLPRFTYRAVMRRLIRLHATRGLSCSELAAPSLFGPAWRRDSRFQILPYGFDFDRFDCARSNPSLRAELGIPSDRWVIGHVGRMEPQKNHSFLLQIAASLRDLDPRCHFLFVGDGKLRTAVESAIARYGLANRTTILRSRPDVPELLTNVMDCFLFPSLHEGLPLALIEAQAAGLPCVFSGTITREANLFPHSNEVLSLDRTPAEWAARILQLREFVVAEGPAQRVASLKKTPLAIEQSVRHLELLYGVPHAAAQ</sequence>
<protein>
    <submittedName>
        <fullName evidence="3">Glycosyltransferase</fullName>
    </submittedName>
</protein>
<evidence type="ECO:0000259" key="2">
    <source>
        <dbReference type="Pfam" id="PF13579"/>
    </source>
</evidence>